<feature type="transmembrane region" description="Helical" evidence="6">
    <location>
        <begin position="225"/>
        <end position="244"/>
    </location>
</feature>
<evidence type="ECO:0000256" key="4">
    <source>
        <dbReference type="ARBA" id="ARBA00022989"/>
    </source>
</evidence>
<sequence length="307" mass="36211">MTNETKPASRNALYRVSQLMGFLLGARFFVAVLLTFALYVSTFFLFNREESFRNFVFDYKVHFIIICSVLSILAGGIINRFYDKEKDQLVKPFRSRLQNFLKEKYFLTAYVILNALSLGLAFFVSHRVFIFFLIYQFLMWFYSHKLSKIIVLNNFTFVALTLYPFFGMLIYYQTFSLKILFLAIFLFLMLFIIDVTKDTLTRNADKMFGYETIANRLGFQNTRSILLILLIITLIVSLILSIGIGFKNIIAWYFLLTTIVILGTVYMLFRNQKNDKFKSLNLLRLWIFFGILAMLLDGIYHKYPWLI</sequence>
<dbReference type="PANTHER" id="PTHR42723:SF1">
    <property type="entry name" value="CHLOROPHYLL SYNTHASE, CHLOROPLASTIC"/>
    <property type="match status" value="1"/>
</dbReference>
<protein>
    <submittedName>
        <fullName evidence="7">Prenyltransferase UbiA</fullName>
    </submittedName>
</protein>
<gene>
    <name evidence="7" type="ORF">IO89_06110</name>
</gene>
<dbReference type="EMBL" id="JPLY01000002">
    <property type="protein sequence ID" value="KFC22626.1"/>
    <property type="molecule type" value="Genomic_DNA"/>
</dbReference>
<dbReference type="GO" id="GO:0016020">
    <property type="term" value="C:membrane"/>
    <property type="evidence" value="ECO:0007669"/>
    <property type="project" value="UniProtKB-SubCell"/>
</dbReference>
<proteinExistence type="predicted"/>
<dbReference type="RefSeq" id="WP_051879883.1">
    <property type="nucleotide sequence ID" value="NZ_FOFI01000004.1"/>
</dbReference>
<feature type="transmembrane region" description="Helical" evidence="6">
    <location>
        <begin position="155"/>
        <end position="173"/>
    </location>
</feature>
<dbReference type="STRING" id="421072.SAMN04488097_3137"/>
<evidence type="ECO:0000256" key="2">
    <source>
        <dbReference type="ARBA" id="ARBA00022475"/>
    </source>
</evidence>
<comment type="caution">
    <text evidence="7">The sequence shown here is derived from an EMBL/GenBank/DDBJ whole genome shotgun (WGS) entry which is preliminary data.</text>
</comment>
<feature type="transmembrane region" description="Helical" evidence="6">
    <location>
        <begin position="128"/>
        <end position="143"/>
    </location>
</feature>
<keyword evidence="8" id="KW-1185">Reference proteome</keyword>
<dbReference type="InterPro" id="IPR044878">
    <property type="entry name" value="UbiA_sf"/>
</dbReference>
<feature type="transmembrane region" description="Helical" evidence="6">
    <location>
        <begin position="61"/>
        <end position="82"/>
    </location>
</feature>
<evidence type="ECO:0000256" key="6">
    <source>
        <dbReference type="SAM" id="Phobius"/>
    </source>
</evidence>
<evidence type="ECO:0000313" key="8">
    <source>
        <dbReference type="Proteomes" id="UP000028623"/>
    </source>
</evidence>
<keyword evidence="5 6" id="KW-0472">Membrane</keyword>
<dbReference type="eggNOG" id="COG0382">
    <property type="taxonomic scope" value="Bacteria"/>
</dbReference>
<dbReference type="OrthoDB" id="1142538at2"/>
<comment type="subcellular location">
    <subcellularLocation>
        <location evidence="1">Membrane</location>
        <topology evidence="1">Multi-pass membrane protein</topology>
    </subcellularLocation>
</comment>
<reference evidence="7 8" key="1">
    <citation type="submission" date="2014-07" db="EMBL/GenBank/DDBJ databases">
        <title>Epilithonimonas lactis LMG 22401 Genome.</title>
        <authorList>
            <person name="Pipes S.E."/>
            <person name="Stropko S.J."/>
        </authorList>
    </citation>
    <scope>NUCLEOTIDE SEQUENCE [LARGE SCALE GENOMIC DNA]</scope>
    <source>
        <strain evidence="7 8">LMG 24401</strain>
    </source>
</reference>
<feature type="transmembrane region" description="Helical" evidence="6">
    <location>
        <begin position="250"/>
        <end position="269"/>
    </location>
</feature>
<feature type="transmembrane region" description="Helical" evidence="6">
    <location>
        <begin position="21"/>
        <end position="41"/>
    </location>
</feature>
<name>A0A085BJI1_9FLAO</name>
<dbReference type="Gene3D" id="1.10.357.140">
    <property type="entry name" value="UbiA prenyltransferase"/>
    <property type="match status" value="1"/>
</dbReference>
<evidence type="ECO:0000256" key="1">
    <source>
        <dbReference type="ARBA" id="ARBA00004141"/>
    </source>
</evidence>
<organism evidence="7 8">
    <name type="scientific">Epilithonimonas lactis</name>
    <dbReference type="NCBI Taxonomy" id="421072"/>
    <lineage>
        <taxon>Bacteria</taxon>
        <taxon>Pseudomonadati</taxon>
        <taxon>Bacteroidota</taxon>
        <taxon>Flavobacteriia</taxon>
        <taxon>Flavobacteriales</taxon>
        <taxon>Weeksellaceae</taxon>
        <taxon>Chryseobacterium group</taxon>
        <taxon>Epilithonimonas</taxon>
    </lineage>
</organism>
<feature type="transmembrane region" description="Helical" evidence="6">
    <location>
        <begin position="103"/>
        <end position="122"/>
    </location>
</feature>
<dbReference type="InterPro" id="IPR000537">
    <property type="entry name" value="UbiA_prenyltransferase"/>
</dbReference>
<evidence type="ECO:0000256" key="5">
    <source>
        <dbReference type="ARBA" id="ARBA00023136"/>
    </source>
</evidence>
<dbReference type="InterPro" id="IPR050475">
    <property type="entry name" value="Prenyltransferase_related"/>
</dbReference>
<dbReference type="Proteomes" id="UP000028623">
    <property type="component" value="Unassembled WGS sequence"/>
</dbReference>
<keyword evidence="4 6" id="KW-1133">Transmembrane helix</keyword>
<dbReference type="PANTHER" id="PTHR42723">
    <property type="entry name" value="CHLOROPHYLL SYNTHASE"/>
    <property type="match status" value="1"/>
</dbReference>
<accession>A0A085BJI1</accession>
<dbReference type="Pfam" id="PF01040">
    <property type="entry name" value="UbiA"/>
    <property type="match status" value="1"/>
</dbReference>
<evidence type="ECO:0000256" key="3">
    <source>
        <dbReference type="ARBA" id="ARBA00022692"/>
    </source>
</evidence>
<feature type="transmembrane region" description="Helical" evidence="6">
    <location>
        <begin position="281"/>
        <end position="300"/>
    </location>
</feature>
<keyword evidence="7" id="KW-0808">Transferase</keyword>
<evidence type="ECO:0000313" key="7">
    <source>
        <dbReference type="EMBL" id="KFC22626.1"/>
    </source>
</evidence>
<dbReference type="GO" id="GO:0016765">
    <property type="term" value="F:transferase activity, transferring alkyl or aryl (other than methyl) groups"/>
    <property type="evidence" value="ECO:0007669"/>
    <property type="project" value="InterPro"/>
</dbReference>
<feature type="transmembrane region" description="Helical" evidence="6">
    <location>
        <begin position="179"/>
        <end position="196"/>
    </location>
</feature>
<dbReference type="AlphaFoldDB" id="A0A085BJI1"/>
<keyword evidence="2" id="KW-1003">Cell membrane</keyword>
<keyword evidence="3 6" id="KW-0812">Transmembrane</keyword>